<dbReference type="GO" id="GO:0031175">
    <property type="term" value="P:neuron projection development"/>
    <property type="evidence" value="ECO:0007669"/>
    <property type="project" value="TreeGrafter"/>
</dbReference>
<keyword evidence="1" id="KW-0597">Phosphoprotein</keyword>
<dbReference type="STRING" id="34690.A0A182UE23"/>
<dbReference type="VEuPathDB" id="VectorBase:AMEC018727"/>
<dbReference type="GO" id="GO:0019722">
    <property type="term" value="P:calcium-mediated signaling"/>
    <property type="evidence" value="ECO:0007669"/>
    <property type="project" value="TreeGrafter"/>
</dbReference>
<feature type="compositionally biased region" description="Low complexity" evidence="3">
    <location>
        <begin position="116"/>
        <end position="139"/>
    </location>
</feature>
<evidence type="ECO:0000313" key="4">
    <source>
        <dbReference type="EnsemblMetazoa" id="AMEC018727-PA"/>
    </source>
</evidence>
<evidence type="ECO:0000256" key="1">
    <source>
        <dbReference type="ARBA" id="ARBA00022553"/>
    </source>
</evidence>
<dbReference type="GO" id="GO:0030425">
    <property type="term" value="C:dendrite"/>
    <property type="evidence" value="ECO:0007669"/>
    <property type="project" value="TreeGrafter"/>
</dbReference>
<feature type="compositionally biased region" description="Basic and acidic residues" evidence="3">
    <location>
        <begin position="140"/>
        <end position="182"/>
    </location>
</feature>
<feature type="compositionally biased region" description="Low complexity" evidence="3">
    <location>
        <begin position="36"/>
        <end position="55"/>
    </location>
</feature>
<keyword evidence="2" id="KW-0175">Coiled coil</keyword>
<protein>
    <submittedName>
        <fullName evidence="4">Uncharacterized protein</fullName>
    </submittedName>
</protein>
<keyword evidence="5" id="KW-1185">Reference proteome</keyword>
<dbReference type="GO" id="GO:0007015">
    <property type="term" value="P:actin filament organization"/>
    <property type="evidence" value="ECO:0007669"/>
    <property type="project" value="TreeGrafter"/>
</dbReference>
<reference evidence="5" key="1">
    <citation type="submission" date="2014-01" db="EMBL/GenBank/DDBJ databases">
        <title>The Genome Sequence of Anopheles melas CM1001059_A (V2).</title>
        <authorList>
            <consortium name="The Broad Institute Genomics Platform"/>
            <person name="Neafsey D.E."/>
            <person name="Besansky N."/>
            <person name="Howell P."/>
            <person name="Walton C."/>
            <person name="Young S.K."/>
            <person name="Zeng Q."/>
            <person name="Gargeya S."/>
            <person name="Fitzgerald M."/>
            <person name="Haas B."/>
            <person name="Abouelleil A."/>
            <person name="Allen A.W."/>
            <person name="Alvarado L."/>
            <person name="Arachchi H.M."/>
            <person name="Berlin A.M."/>
            <person name="Chapman S.B."/>
            <person name="Gainer-Dewar J."/>
            <person name="Goldberg J."/>
            <person name="Griggs A."/>
            <person name="Gujja S."/>
            <person name="Hansen M."/>
            <person name="Howarth C."/>
            <person name="Imamovic A."/>
            <person name="Ireland A."/>
            <person name="Larimer J."/>
            <person name="McCowan C."/>
            <person name="Murphy C."/>
            <person name="Pearson M."/>
            <person name="Poon T.W."/>
            <person name="Priest M."/>
            <person name="Roberts A."/>
            <person name="Saif S."/>
            <person name="Shea T."/>
            <person name="Sisk P."/>
            <person name="Sykes S."/>
            <person name="Wortman J."/>
            <person name="Nusbaum C."/>
            <person name="Birren B."/>
        </authorList>
    </citation>
    <scope>NUCLEOTIDE SEQUENCE [LARGE SCALE GENOMIC DNA]</scope>
    <source>
        <strain evidence="5">CM1001059</strain>
    </source>
</reference>
<feature type="compositionally biased region" description="Pro residues" evidence="3">
    <location>
        <begin position="9"/>
        <end position="19"/>
    </location>
</feature>
<proteinExistence type="predicted"/>
<dbReference type="AlphaFoldDB" id="A0A182UE23"/>
<dbReference type="Proteomes" id="UP000075902">
    <property type="component" value="Unassembled WGS sequence"/>
</dbReference>
<dbReference type="InterPro" id="IPR043446">
    <property type="entry name" value="Neurabin-like"/>
</dbReference>
<feature type="region of interest" description="Disordered" evidence="3">
    <location>
        <begin position="1"/>
        <end position="192"/>
    </location>
</feature>
<feature type="compositionally biased region" description="Basic and acidic residues" evidence="3">
    <location>
        <begin position="68"/>
        <end position="78"/>
    </location>
</feature>
<dbReference type="PANTHER" id="PTHR16154">
    <property type="entry name" value="NEURABIN"/>
    <property type="match status" value="1"/>
</dbReference>
<dbReference type="GO" id="GO:0015629">
    <property type="term" value="C:actin cytoskeleton"/>
    <property type="evidence" value="ECO:0007669"/>
    <property type="project" value="TreeGrafter"/>
</dbReference>
<dbReference type="EnsemblMetazoa" id="AMEC018727-RA">
    <property type="protein sequence ID" value="AMEC018727-PA"/>
    <property type="gene ID" value="AMEC018727"/>
</dbReference>
<sequence length="192" mass="20296">LSPEKLKPPPRQAEPPPAVTVPHANLPPVAPVRSSTTVLTTVHQQQQQQQLVEQQVPPPPPEKASRKKSLEGNLDERLPAVPTPPTGNGGFKYPELGPLARRQSSEKDTGSGGLTSPAHAISSSPSPGASASSGPSSPIHTEDEKQENESTEKLMKAGSSIERDDSSRAEDSPPAHEAKPVEELNGECYTTC</sequence>
<evidence type="ECO:0000313" key="5">
    <source>
        <dbReference type="Proteomes" id="UP000075902"/>
    </source>
</evidence>
<reference evidence="4" key="2">
    <citation type="submission" date="2020-05" db="UniProtKB">
        <authorList>
            <consortium name="EnsemblMetazoa"/>
        </authorList>
    </citation>
    <scope>IDENTIFICATION</scope>
    <source>
        <strain evidence="4">CM1001059</strain>
    </source>
</reference>
<evidence type="ECO:0000256" key="2">
    <source>
        <dbReference type="ARBA" id="ARBA00023054"/>
    </source>
</evidence>
<name>A0A182UE23_9DIPT</name>
<organism evidence="4 5">
    <name type="scientific">Anopheles melas</name>
    <dbReference type="NCBI Taxonomy" id="34690"/>
    <lineage>
        <taxon>Eukaryota</taxon>
        <taxon>Metazoa</taxon>
        <taxon>Ecdysozoa</taxon>
        <taxon>Arthropoda</taxon>
        <taxon>Hexapoda</taxon>
        <taxon>Insecta</taxon>
        <taxon>Pterygota</taxon>
        <taxon>Neoptera</taxon>
        <taxon>Endopterygota</taxon>
        <taxon>Diptera</taxon>
        <taxon>Nematocera</taxon>
        <taxon>Culicoidea</taxon>
        <taxon>Culicidae</taxon>
        <taxon>Anophelinae</taxon>
        <taxon>Anopheles</taxon>
    </lineage>
</organism>
<dbReference type="PANTHER" id="PTHR16154:SF6">
    <property type="entry name" value="SPINOPHILIN, ISOFORM J"/>
    <property type="match status" value="1"/>
</dbReference>
<accession>A0A182UE23</accession>
<dbReference type="GO" id="GO:0005737">
    <property type="term" value="C:cytoplasm"/>
    <property type="evidence" value="ECO:0007669"/>
    <property type="project" value="TreeGrafter"/>
</dbReference>
<evidence type="ECO:0000256" key="3">
    <source>
        <dbReference type="SAM" id="MobiDB-lite"/>
    </source>
</evidence>
<dbReference type="GO" id="GO:0014069">
    <property type="term" value="C:postsynaptic density"/>
    <property type="evidence" value="ECO:0007669"/>
    <property type="project" value="TreeGrafter"/>
</dbReference>
<dbReference type="GO" id="GO:0051015">
    <property type="term" value="F:actin filament binding"/>
    <property type="evidence" value="ECO:0007669"/>
    <property type="project" value="TreeGrafter"/>
</dbReference>